<accession>A0A9J5ZBR8</accession>
<protein>
    <submittedName>
        <fullName evidence="1">Uncharacterized protein</fullName>
    </submittedName>
</protein>
<sequence length="154" mass="17737">MAVKVIPSKNAKRRKKSFIKAIQNLKKKIFGELPIAVGDEVLEFKHVNVYKSIDAKRLLAIMNMNKTHFVTLEMLLHKGRMNVYDCLLLEFKGRLEPMVTNDTKATCASYSLAFIEHLITRTTIQPPQTLLCDYAVRRMQWVWDDGIVSKSLEP</sequence>
<comment type="caution">
    <text evidence="1">The sequence shown here is derived from an EMBL/GenBank/DDBJ whole genome shotgun (WGS) entry which is preliminary data.</text>
</comment>
<dbReference type="AlphaFoldDB" id="A0A9J5ZBR8"/>
<reference evidence="1 2" key="1">
    <citation type="submission" date="2020-09" db="EMBL/GenBank/DDBJ databases">
        <title>De no assembly of potato wild relative species, Solanum commersonii.</title>
        <authorList>
            <person name="Cho K."/>
        </authorList>
    </citation>
    <scope>NUCLEOTIDE SEQUENCE [LARGE SCALE GENOMIC DNA]</scope>
    <source>
        <strain evidence="1">LZ3.2</strain>
        <tissue evidence="1">Leaf</tissue>
    </source>
</reference>
<keyword evidence="2" id="KW-1185">Reference proteome</keyword>
<evidence type="ECO:0000313" key="1">
    <source>
        <dbReference type="EMBL" id="KAG5610419.1"/>
    </source>
</evidence>
<gene>
    <name evidence="1" type="ORF">H5410_021700</name>
</gene>
<dbReference type="OrthoDB" id="1306045at2759"/>
<proteinExistence type="predicted"/>
<organism evidence="1 2">
    <name type="scientific">Solanum commersonii</name>
    <name type="common">Commerson's wild potato</name>
    <name type="synonym">Commerson's nightshade</name>
    <dbReference type="NCBI Taxonomy" id="4109"/>
    <lineage>
        <taxon>Eukaryota</taxon>
        <taxon>Viridiplantae</taxon>
        <taxon>Streptophyta</taxon>
        <taxon>Embryophyta</taxon>
        <taxon>Tracheophyta</taxon>
        <taxon>Spermatophyta</taxon>
        <taxon>Magnoliopsida</taxon>
        <taxon>eudicotyledons</taxon>
        <taxon>Gunneridae</taxon>
        <taxon>Pentapetalae</taxon>
        <taxon>asterids</taxon>
        <taxon>lamiids</taxon>
        <taxon>Solanales</taxon>
        <taxon>Solanaceae</taxon>
        <taxon>Solanoideae</taxon>
        <taxon>Solaneae</taxon>
        <taxon>Solanum</taxon>
    </lineage>
</organism>
<dbReference type="EMBL" id="JACXVP010000004">
    <property type="protein sequence ID" value="KAG5610419.1"/>
    <property type="molecule type" value="Genomic_DNA"/>
</dbReference>
<evidence type="ECO:0000313" key="2">
    <source>
        <dbReference type="Proteomes" id="UP000824120"/>
    </source>
</evidence>
<name>A0A9J5ZBR8_SOLCO</name>
<dbReference type="Proteomes" id="UP000824120">
    <property type="component" value="Chromosome 4"/>
</dbReference>